<keyword evidence="3" id="KW-1185">Reference proteome</keyword>
<dbReference type="AlphaFoldDB" id="A0A067KNE9"/>
<evidence type="ECO:0000313" key="3">
    <source>
        <dbReference type="Proteomes" id="UP000027138"/>
    </source>
</evidence>
<organism evidence="2 3">
    <name type="scientific">Jatropha curcas</name>
    <name type="common">Barbados nut</name>
    <dbReference type="NCBI Taxonomy" id="180498"/>
    <lineage>
        <taxon>Eukaryota</taxon>
        <taxon>Viridiplantae</taxon>
        <taxon>Streptophyta</taxon>
        <taxon>Embryophyta</taxon>
        <taxon>Tracheophyta</taxon>
        <taxon>Spermatophyta</taxon>
        <taxon>Magnoliopsida</taxon>
        <taxon>eudicotyledons</taxon>
        <taxon>Gunneridae</taxon>
        <taxon>Pentapetalae</taxon>
        <taxon>rosids</taxon>
        <taxon>fabids</taxon>
        <taxon>Malpighiales</taxon>
        <taxon>Euphorbiaceae</taxon>
        <taxon>Crotonoideae</taxon>
        <taxon>Jatropheae</taxon>
        <taxon>Jatropha</taxon>
    </lineage>
</organism>
<feature type="compositionally biased region" description="Basic and acidic residues" evidence="1">
    <location>
        <begin position="67"/>
        <end position="80"/>
    </location>
</feature>
<evidence type="ECO:0000313" key="2">
    <source>
        <dbReference type="EMBL" id="KDP37721.1"/>
    </source>
</evidence>
<dbReference type="EMBL" id="KK914384">
    <property type="protein sequence ID" value="KDP37721.1"/>
    <property type="molecule type" value="Genomic_DNA"/>
</dbReference>
<feature type="region of interest" description="Disordered" evidence="1">
    <location>
        <begin position="1"/>
        <end position="42"/>
    </location>
</feature>
<feature type="region of interest" description="Disordered" evidence="1">
    <location>
        <begin position="56"/>
        <end position="80"/>
    </location>
</feature>
<reference evidence="2 3" key="1">
    <citation type="journal article" date="2014" name="PLoS ONE">
        <title>Global Analysis of Gene Expression Profiles in Physic Nut (Jatropha curcas L.) Seedlings Exposed to Salt Stress.</title>
        <authorList>
            <person name="Zhang L."/>
            <person name="Zhang C."/>
            <person name="Wu P."/>
            <person name="Chen Y."/>
            <person name="Li M."/>
            <person name="Jiang H."/>
            <person name="Wu G."/>
        </authorList>
    </citation>
    <scope>NUCLEOTIDE SEQUENCE [LARGE SCALE GENOMIC DNA]</scope>
    <source>
        <strain evidence="3">cv. GZQX0401</strain>
        <tissue evidence="2">Young leaves</tissue>
    </source>
</reference>
<evidence type="ECO:0000256" key="1">
    <source>
        <dbReference type="SAM" id="MobiDB-lite"/>
    </source>
</evidence>
<dbReference type="Proteomes" id="UP000027138">
    <property type="component" value="Unassembled WGS sequence"/>
</dbReference>
<proteinExistence type="predicted"/>
<accession>A0A067KNE9</accession>
<protein>
    <submittedName>
        <fullName evidence="2">Uncharacterized protein</fullName>
    </submittedName>
</protein>
<feature type="compositionally biased region" description="Basic and acidic residues" evidence="1">
    <location>
        <begin position="1"/>
        <end position="28"/>
    </location>
</feature>
<gene>
    <name evidence="2" type="ORF">JCGZ_05211</name>
</gene>
<sequence length="107" mass="12375">MEHARRNRKSGGERGHCRAHFGHLENRSRKTNAKNGLLGKNQARWRGERSVLSGHDFPATVHSGWQRRSDDRPTTLRRGPERQNSLLFALIMESLPDSQLDLIEYIF</sequence>
<name>A0A067KNE9_JATCU</name>